<dbReference type="GO" id="GO:0009306">
    <property type="term" value="P:protein secretion"/>
    <property type="evidence" value="ECO:0007669"/>
    <property type="project" value="InterPro"/>
</dbReference>
<proteinExistence type="predicted"/>
<dbReference type="Proteomes" id="UP000295444">
    <property type="component" value="Unassembled WGS sequence"/>
</dbReference>
<name>A0A4R6S5D0_LABRH</name>
<organism evidence="1 2">
    <name type="scientific">Labedaea rhizosphaerae</name>
    <dbReference type="NCBI Taxonomy" id="598644"/>
    <lineage>
        <taxon>Bacteria</taxon>
        <taxon>Bacillati</taxon>
        <taxon>Actinomycetota</taxon>
        <taxon>Actinomycetes</taxon>
        <taxon>Pseudonocardiales</taxon>
        <taxon>Pseudonocardiaceae</taxon>
        <taxon>Labedaea</taxon>
    </lineage>
</organism>
<keyword evidence="2" id="KW-1185">Reference proteome</keyword>
<dbReference type="Gene3D" id="1.10.287.1060">
    <property type="entry name" value="ESAT-6-like"/>
    <property type="match status" value="1"/>
</dbReference>
<dbReference type="AlphaFoldDB" id="A0A4R6S5D0"/>
<accession>A0A4R6S5D0</accession>
<dbReference type="EMBL" id="SNXZ01000005">
    <property type="protein sequence ID" value="TDP95009.1"/>
    <property type="molecule type" value="Genomic_DNA"/>
</dbReference>
<protein>
    <submittedName>
        <fullName evidence="1">Excreted virulence factor EspC (Type VII ESX diderm)</fullName>
    </submittedName>
</protein>
<dbReference type="InterPro" id="IPR022536">
    <property type="entry name" value="EspC"/>
</dbReference>
<comment type="caution">
    <text evidence="1">The sequence shown here is derived from an EMBL/GenBank/DDBJ whole genome shotgun (WGS) entry which is preliminary data.</text>
</comment>
<sequence>MTAYDQFGIDPDDLRRHATTVSGLADQLATAAGSLPGDLGGGALGSFCEFLAGGLQAGMGGVAEATTSASASVDQISTGLRQTAEAYQRIDDASSTSLEQEYA</sequence>
<reference evidence="1 2" key="1">
    <citation type="submission" date="2019-03" db="EMBL/GenBank/DDBJ databases">
        <title>Genomic Encyclopedia of Type Strains, Phase IV (KMG-IV): sequencing the most valuable type-strain genomes for metagenomic binning, comparative biology and taxonomic classification.</title>
        <authorList>
            <person name="Goeker M."/>
        </authorList>
    </citation>
    <scope>NUCLEOTIDE SEQUENCE [LARGE SCALE GENOMIC DNA]</scope>
    <source>
        <strain evidence="1 2">DSM 45361</strain>
    </source>
</reference>
<evidence type="ECO:0000313" key="2">
    <source>
        <dbReference type="Proteomes" id="UP000295444"/>
    </source>
</evidence>
<dbReference type="OrthoDB" id="3693305at2"/>
<gene>
    <name evidence="1" type="ORF">EV186_105241</name>
</gene>
<evidence type="ECO:0000313" key="1">
    <source>
        <dbReference type="EMBL" id="TDP95009.1"/>
    </source>
</evidence>
<dbReference type="RefSeq" id="WP_133852405.1">
    <property type="nucleotide sequence ID" value="NZ_SNXZ01000005.1"/>
</dbReference>
<dbReference type="Pfam" id="PF10824">
    <property type="entry name" value="T7SS_ESX_EspC"/>
    <property type="match status" value="1"/>
</dbReference>